<name>A0ABT2U4H5_9FIRM</name>
<evidence type="ECO:0000313" key="2">
    <source>
        <dbReference type="EMBL" id="MCU6789382.1"/>
    </source>
</evidence>
<comment type="caution">
    <text evidence="2">The sequence shown here is derived from an EMBL/GenBank/DDBJ whole genome shotgun (WGS) entry which is preliminary data.</text>
</comment>
<dbReference type="Pfam" id="PF18899">
    <property type="entry name" value="DUF5655"/>
    <property type="match status" value="1"/>
</dbReference>
<accession>A0ABT2U4H5</accession>
<reference evidence="2 3" key="1">
    <citation type="journal article" date="2021" name="ISME Commun">
        <title>Automated analysis of genomic sequences facilitates high-throughput and comprehensive description of bacteria.</title>
        <authorList>
            <person name="Hitch T.C.A."/>
        </authorList>
    </citation>
    <scope>NUCLEOTIDE SEQUENCE [LARGE SCALE GENOMIC DNA]</scope>
    <source>
        <strain evidence="2 3">Sanger_34</strain>
    </source>
</reference>
<organism evidence="2 3">
    <name type="scientific">Agathobaculum ammoniilyticum</name>
    <dbReference type="NCBI Taxonomy" id="2981778"/>
    <lineage>
        <taxon>Bacteria</taxon>
        <taxon>Bacillati</taxon>
        <taxon>Bacillota</taxon>
        <taxon>Clostridia</taxon>
        <taxon>Eubacteriales</taxon>
        <taxon>Butyricicoccaceae</taxon>
        <taxon>Agathobaculum</taxon>
    </lineage>
</organism>
<sequence length="125" mass="14306">MPDFSAMDVLRFFDRRPRELELYQAFAAKVLAARPDTHIRVLKSQITLENRHGFAFVSLPRRKVGEPSVVVSIGLPYRISSPRIWMAVEPYPNRWTHHLLLSDETQLDAELMGWITEAAAFAAAK</sequence>
<evidence type="ECO:0000259" key="1">
    <source>
        <dbReference type="Pfam" id="PF18899"/>
    </source>
</evidence>
<evidence type="ECO:0000313" key="3">
    <source>
        <dbReference type="Proteomes" id="UP001652397"/>
    </source>
</evidence>
<gene>
    <name evidence="2" type="ORF">OCV66_09825</name>
</gene>
<proteinExistence type="predicted"/>
<dbReference type="RefSeq" id="WP_242977842.1">
    <property type="nucleotide sequence ID" value="NZ_JAOQJE010000008.1"/>
</dbReference>
<protein>
    <submittedName>
        <fullName evidence="2">DUF5655 domain-containing protein</fullName>
    </submittedName>
</protein>
<feature type="domain" description="DUF5655" evidence="1">
    <location>
        <begin position="20"/>
        <end position="118"/>
    </location>
</feature>
<keyword evidence="3" id="KW-1185">Reference proteome</keyword>
<dbReference type="Proteomes" id="UP001652397">
    <property type="component" value="Unassembled WGS sequence"/>
</dbReference>
<dbReference type="EMBL" id="JAOQJE010000008">
    <property type="protein sequence ID" value="MCU6789382.1"/>
    <property type="molecule type" value="Genomic_DNA"/>
</dbReference>
<dbReference type="InterPro" id="IPR043714">
    <property type="entry name" value="DUF5655"/>
</dbReference>